<reference evidence="1 2" key="1">
    <citation type="journal article" date="2021" name="Elife">
        <title>Chloroplast acquisition without the gene transfer in kleptoplastic sea slugs, Plakobranchus ocellatus.</title>
        <authorList>
            <person name="Maeda T."/>
            <person name="Takahashi S."/>
            <person name="Yoshida T."/>
            <person name="Shimamura S."/>
            <person name="Takaki Y."/>
            <person name="Nagai Y."/>
            <person name="Toyoda A."/>
            <person name="Suzuki Y."/>
            <person name="Arimoto A."/>
            <person name="Ishii H."/>
            <person name="Satoh N."/>
            <person name="Nishiyama T."/>
            <person name="Hasebe M."/>
            <person name="Maruyama T."/>
            <person name="Minagawa J."/>
            <person name="Obokata J."/>
            <person name="Shigenobu S."/>
        </authorList>
    </citation>
    <scope>NUCLEOTIDE SEQUENCE [LARGE SCALE GENOMIC DNA]</scope>
</reference>
<gene>
    <name evidence="1" type="ORF">ElyMa_002206200</name>
</gene>
<dbReference type="EMBL" id="BMAT01004581">
    <property type="protein sequence ID" value="GFR76185.1"/>
    <property type="molecule type" value="Genomic_DNA"/>
</dbReference>
<organism evidence="1 2">
    <name type="scientific">Elysia marginata</name>
    <dbReference type="NCBI Taxonomy" id="1093978"/>
    <lineage>
        <taxon>Eukaryota</taxon>
        <taxon>Metazoa</taxon>
        <taxon>Spiralia</taxon>
        <taxon>Lophotrochozoa</taxon>
        <taxon>Mollusca</taxon>
        <taxon>Gastropoda</taxon>
        <taxon>Heterobranchia</taxon>
        <taxon>Euthyneura</taxon>
        <taxon>Panpulmonata</taxon>
        <taxon>Sacoglossa</taxon>
        <taxon>Placobranchoidea</taxon>
        <taxon>Plakobranchidae</taxon>
        <taxon>Elysia</taxon>
    </lineage>
</organism>
<evidence type="ECO:0000313" key="2">
    <source>
        <dbReference type="Proteomes" id="UP000762676"/>
    </source>
</evidence>
<dbReference type="AlphaFoldDB" id="A0AAV4FTS4"/>
<comment type="caution">
    <text evidence="1">The sequence shown here is derived from an EMBL/GenBank/DDBJ whole genome shotgun (WGS) entry which is preliminary data.</text>
</comment>
<evidence type="ECO:0000313" key="1">
    <source>
        <dbReference type="EMBL" id="GFR76185.1"/>
    </source>
</evidence>
<name>A0AAV4FTS4_9GAST</name>
<dbReference type="Proteomes" id="UP000762676">
    <property type="component" value="Unassembled WGS sequence"/>
</dbReference>
<sequence length="111" mass="13029">MKVAFQKNESTISSQLYCFPKSLCLLGSKDDEKGHKFSTLRAFQCRKRSTGDEYWVQHYDAECKTRSMENRHKTSQSPRKFKVVASARKPLLTVFWNKERMVNMDSRARSN</sequence>
<keyword evidence="2" id="KW-1185">Reference proteome</keyword>
<protein>
    <submittedName>
        <fullName evidence="1">Transposase</fullName>
    </submittedName>
</protein>
<accession>A0AAV4FTS4</accession>
<proteinExistence type="predicted"/>